<keyword evidence="2" id="KW-1185">Reference proteome</keyword>
<evidence type="ECO:0000313" key="2">
    <source>
        <dbReference type="Proteomes" id="UP000826195"/>
    </source>
</evidence>
<organism evidence="1 2">
    <name type="scientific">Cotesia glomerata</name>
    <name type="common">Lepidopteran parasitic wasp</name>
    <name type="synonym">Apanteles glomeratus</name>
    <dbReference type="NCBI Taxonomy" id="32391"/>
    <lineage>
        <taxon>Eukaryota</taxon>
        <taxon>Metazoa</taxon>
        <taxon>Ecdysozoa</taxon>
        <taxon>Arthropoda</taxon>
        <taxon>Hexapoda</taxon>
        <taxon>Insecta</taxon>
        <taxon>Pterygota</taxon>
        <taxon>Neoptera</taxon>
        <taxon>Endopterygota</taxon>
        <taxon>Hymenoptera</taxon>
        <taxon>Apocrita</taxon>
        <taxon>Ichneumonoidea</taxon>
        <taxon>Braconidae</taxon>
        <taxon>Microgastrinae</taxon>
        <taxon>Cotesia</taxon>
    </lineage>
</organism>
<dbReference type="EMBL" id="JAHXZJ010002982">
    <property type="protein sequence ID" value="KAH0535593.1"/>
    <property type="molecule type" value="Genomic_DNA"/>
</dbReference>
<reference evidence="1 2" key="1">
    <citation type="journal article" date="2021" name="J. Hered.">
        <title>A chromosome-level genome assembly of the parasitoid wasp, Cotesia glomerata (Hymenoptera: Braconidae).</title>
        <authorList>
            <person name="Pinto B.J."/>
            <person name="Weis J.J."/>
            <person name="Gamble T."/>
            <person name="Ode P.J."/>
            <person name="Paul R."/>
            <person name="Zaspel J.M."/>
        </authorList>
    </citation>
    <scope>NUCLEOTIDE SEQUENCE [LARGE SCALE GENOMIC DNA]</scope>
    <source>
        <strain evidence="1">CgM1</strain>
    </source>
</reference>
<protein>
    <submittedName>
        <fullName evidence="1">Uncharacterized protein</fullName>
    </submittedName>
</protein>
<dbReference type="Proteomes" id="UP000826195">
    <property type="component" value="Unassembled WGS sequence"/>
</dbReference>
<gene>
    <name evidence="1" type="ORF">KQX54_017462</name>
</gene>
<name>A0AAV7HXY5_COTGL</name>
<dbReference type="AlphaFoldDB" id="A0AAV7HXY5"/>
<sequence>MSRIHIRQRSRRKTGSLNPPIIFSSARDSIILELNSLISLPEQKRSVGVGGRVLVPVLRDINIDSATDACLFSYRGIICGVGGPRRPLLCGYCRNSRNSCYRRLSPANRIPHGPPALAAASPACILSNRHFLSWTG</sequence>
<accession>A0AAV7HXY5</accession>
<proteinExistence type="predicted"/>
<comment type="caution">
    <text evidence="1">The sequence shown here is derived from an EMBL/GenBank/DDBJ whole genome shotgun (WGS) entry which is preliminary data.</text>
</comment>
<evidence type="ECO:0000313" key="1">
    <source>
        <dbReference type="EMBL" id="KAH0535593.1"/>
    </source>
</evidence>